<dbReference type="Gene3D" id="2.60.120.620">
    <property type="entry name" value="q2cbj1_9rhob like domain"/>
    <property type="match status" value="1"/>
</dbReference>
<gene>
    <name evidence="1" type="ORF">EV420DRAFT_1616195</name>
</gene>
<evidence type="ECO:0000313" key="1">
    <source>
        <dbReference type="EMBL" id="KAK0469644.1"/>
    </source>
</evidence>
<dbReference type="Pfam" id="PF05721">
    <property type="entry name" value="PhyH"/>
    <property type="match status" value="1"/>
</dbReference>
<sequence length="337" mass="38479">MTVPITRKGNAPVFPPFKYANLLDEANFGDWRDELAIHGYVVVKGAVTPEKALEYRDRAFSWLESFGLGFDRNDESTWKNEHLPVHIKGGMFHGYGIEHEQFVWDLRTKQGIIDAFAKLWGTNELVTSFDAGAVMLPHRTDVTDGGKWEHMDQSPSRVGFYCCQSVINLNECGPEDGGLMVLRNSSRIVGKYFDEIGRDETRTWGPVDWYGFTDAQQEWFYERGCEWVKVEAGPGDLIMWDSRTIHYNVRPSGDRSRVCTYICMAPAELLSEEDKETRSNAFKLCRGTTHVPFASIYSREHQPKLRKGKPCPLDTGIPKEPRRETERVLKLAGILAY</sequence>
<keyword evidence="2" id="KW-1185">Reference proteome</keyword>
<dbReference type="Proteomes" id="UP001175211">
    <property type="component" value="Unassembled WGS sequence"/>
</dbReference>
<dbReference type="EMBL" id="JAUEPS010000001">
    <property type="protein sequence ID" value="KAK0469644.1"/>
    <property type="molecule type" value="Genomic_DNA"/>
</dbReference>
<dbReference type="AlphaFoldDB" id="A0AA39NPU2"/>
<accession>A0AA39NPU2</accession>
<name>A0AA39NPU2_ARMTA</name>
<protein>
    <recommendedName>
        <fullName evidence="3">Phytanoyl-CoA dioxygenase</fullName>
    </recommendedName>
</protein>
<dbReference type="InterPro" id="IPR008775">
    <property type="entry name" value="Phytyl_CoA_dOase-like"/>
</dbReference>
<dbReference type="PANTHER" id="PTHR31630">
    <property type="entry name" value="PHYTANOYL-COA DIOXYGENASE-RELATED-RELATED"/>
    <property type="match status" value="1"/>
</dbReference>
<comment type="caution">
    <text evidence="1">The sequence shown here is derived from an EMBL/GenBank/DDBJ whole genome shotgun (WGS) entry which is preliminary data.</text>
</comment>
<dbReference type="SUPFAM" id="SSF51197">
    <property type="entry name" value="Clavaminate synthase-like"/>
    <property type="match status" value="1"/>
</dbReference>
<proteinExistence type="predicted"/>
<evidence type="ECO:0008006" key="3">
    <source>
        <dbReference type="Google" id="ProtNLM"/>
    </source>
</evidence>
<dbReference type="RefSeq" id="XP_060339437.1">
    <property type="nucleotide sequence ID" value="XM_060475097.1"/>
</dbReference>
<dbReference type="PANTHER" id="PTHR31630:SF6">
    <property type="entry name" value="PHYTANOYL-COA DIOXYGENASE-RELATED"/>
    <property type="match status" value="1"/>
</dbReference>
<dbReference type="GeneID" id="85358645"/>
<evidence type="ECO:0000313" key="2">
    <source>
        <dbReference type="Proteomes" id="UP001175211"/>
    </source>
</evidence>
<reference evidence="1" key="1">
    <citation type="submission" date="2023-06" db="EMBL/GenBank/DDBJ databases">
        <authorList>
            <consortium name="Lawrence Berkeley National Laboratory"/>
            <person name="Ahrendt S."/>
            <person name="Sahu N."/>
            <person name="Indic B."/>
            <person name="Wong-Bajracharya J."/>
            <person name="Merenyi Z."/>
            <person name="Ke H.-M."/>
            <person name="Monk M."/>
            <person name="Kocsube S."/>
            <person name="Drula E."/>
            <person name="Lipzen A."/>
            <person name="Balint B."/>
            <person name="Henrissat B."/>
            <person name="Andreopoulos B."/>
            <person name="Martin F.M."/>
            <person name="Harder C.B."/>
            <person name="Rigling D."/>
            <person name="Ford K.L."/>
            <person name="Foster G.D."/>
            <person name="Pangilinan J."/>
            <person name="Papanicolaou A."/>
            <person name="Barry K."/>
            <person name="LaButti K."/>
            <person name="Viragh M."/>
            <person name="Koriabine M."/>
            <person name="Yan M."/>
            <person name="Riley R."/>
            <person name="Champramary S."/>
            <person name="Plett K.L."/>
            <person name="Tsai I.J."/>
            <person name="Slot J."/>
            <person name="Sipos G."/>
            <person name="Plett J."/>
            <person name="Nagy L.G."/>
            <person name="Grigoriev I.V."/>
        </authorList>
    </citation>
    <scope>NUCLEOTIDE SEQUENCE</scope>
    <source>
        <strain evidence="1">CCBAS 213</strain>
    </source>
</reference>
<organism evidence="1 2">
    <name type="scientific">Armillaria tabescens</name>
    <name type="common">Ringless honey mushroom</name>
    <name type="synonym">Agaricus tabescens</name>
    <dbReference type="NCBI Taxonomy" id="1929756"/>
    <lineage>
        <taxon>Eukaryota</taxon>
        <taxon>Fungi</taxon>
        <taxon>Dikarya</taxon>
        <taxon>Basidiomycota</taxon>
        <taxon>Agaricomycotina</taxon>
        <taxon>Agaricomycetes</taxon>
        <taxon>Agaricomycetidae</taxon>
        <taxon>Agaricales</taxon>
        <taxon>Marasmiineae</taxon>
        <taxon>Physalacriaceae</taxon>
        <taxon>Desarmillaria</taxon>
    </lineage>
</organism>